<proteinExistence type="predicted"/>
<dbReference type="EMBL" id="JAIVGD010000015">
    <property type="protein sequence ID" value="KAH0757019.1"/>
    <property type="molecule type" value="Genomic_DNA"/>
</dbReference>
<gene>
    <name evidence="1" type="ORF">KY290_020512</name>
</gene>
<sequence>MLAEAKFKGMFMYYTRQRKKEAVEGIGMAKVGLLIGALISNIRDPSICALQMSYQTTKQRNHIKIPSPNMKEPWENFRCRVGLEKNAIVW</sequence>
<accession>A0ABQ7UYV0</accession>
<dbReference type="Proteomes" id="UP000826656">
    <property type="component" value="Unassembled WGS sequence"/>
</dbReference>
<protein>
    <submittedName>
        <fullName evidence="1">Uncharacterized protein</fullName>
    </submittedName>
</protein>
<name>A0ABQ7UYV0_SOLTU</name>
<keyword evidence="2" id="KW-1185">Reference proteome</keyword>
<evidence type="ECO:0000313" key="2">
    <source>
        <dbReference type="Proteomes" id="UP000826656"/>
    </source>
</evidence>
<organism evidence="1 2">
    <name type="scientific">Solanum tuberosum</name>
    <name type="common">Potato</name>
    <dbReference type="NCBI Taxonomy" id="4113"/>
    <lineage>
        <taxon>Eukaryota</taxon>
        <taxon>Viridiplantae</taxon>
        <taxon>Streptophyta</taxon>
        <taxon>Embryophyta</taxon>
        <taxon>Tracheophyta</taxon>
        <taxon>Spermatophyta</taxon>
        <taxon>Magnoliopsida</taxon>
        <taxon>eudicotyledons</taxon>
        <taxon>Gunneridae</taxon>
        <taxon>Pentapetalae</taxon>
        <taxon>asterids</taxon>
        <taxon>lamiids</taxon>
        <taxon>Solanales</taxon>
        <taxon>Solanaceae</taxon>
        <taxon>Solanoideae</taxon>
        <taxon>Solaneae</taxon>
        <taxon>Solanum</taxon>
    </lineage>
</organism>
<reference evidence="1 2" key="1">
    <citation type="journal article" date="2021" name="bioRxiv">
        <title>Chromosome-scale and haplotype-resolved genome assembly of a tetraploid potato cultivar.</title>
        <authorList>
            <person name="Sun H."/>
            <person name="Jiao W.-B."/>
            <person name="Krause K."/>
            <person name="Campoy J.A."/>
            <person name="Goel M."/>
            <person name="Folz-Donahue K."/>
            <person name="Kukat C."/>
            <person name="Huettel B."/>
            <person name="Schneeberger K."/>
        </authorList>
    </citation>
    <scope>NUCLEOTIDE SEQUENCE [LARGE SCALE GENOMIC DNA]</scope>
    <source>
        <strain evidence="1">SolTubOtavaFocal</strain>
        <tissue evidence="1">Leaves</tissue>
    </source>
</reference>
<comment type="caution">
    <text evidence="1">The sequence shown here is derived from an EMBL/GenBank/DDBJ whole genome shotgun (WGS) entry which is preliminary data.</text>
</comment>
<evidence type="ECO:0000313" key="1">
    <source>
        <dbReference type="EMBL" id="KAH0757019.1"/>
    </source>
</evidence>